<dbReference type="EMBL" id="UYRU01052825">
    <property type="protein sequence ID" value="VDN12027.1"/>
    <property type="molecule type" value="Genomic_DNA"/>
</dbReference>
<dbReference type="Proteomes" id="UP000281553">
    <property type="component" value="Unassembled WGS sequence"/>
</dbReference>
<organism evidence="2 3">
    <name type="scientific">Dibothriocephalus latus</name>
    <name type="common">Fish tapeworm</name>
    <name type="synonym">Diphyllobothrium latum</name>
    <dbReference type="NCBI Taxonomy" id="60516"/>
    <lineage>
        <taxon>Eukaryota</taxon>
        <taxon>Metazoa</taxon>
        <taxon>Spiralia</taxon>
        <taxon>Lophotrochozoa</taxon>
        <taxon>Platyhelminthes</taxon>
        <taxon>Cestoda</taxon>
        <taxon>Eucestoda</taxon>
        <taxon>Diphyllobothriidea</taxon>
        <taxon>Diphyllobothriidae</taxon>
        <taxon>Dibothriocephalus</taxon>
    </lineage>
</organism>
<feature type="region of interest" description="Disordered" evidence="1">
    <location>
        <begin position="96"/>
        <end position="117"/>
    </location>
</feature>
<evidence type="ECO:0000256" key="1">
    <source>
        <dbReference type="SAM" id="MobiDB-lite"/>
    </source>
</evidence>
<evidence type="ECO:0000313" key="3">
    <source>
        <dbReference type="Proteomes" id="UP000281553"/>
    </source>
</evidence>
<evidence type="ECO:0000313" key="2">
    <source>
        <dbReference type="EMBL" id="VDN12027.1"/>
    </source>
</evidence>
<gene>
    <name evidence="2" type="ORF">DILT_LOCUS7858</name>
</gene>
<dbReference type="OrthoDB" id="6286776at2759"/>
<protein>
    <submittedName>
        <fullName evidence="2">Uncharacterized protein</fullName>
    </submittedName>
</protein>
<reference evidence="2 3" key="1">
    <citation type="submission" date="2018-11" db="EMBL/GenBank/DDBJ databases">
        <authorList>
            <consortium name="Pathogen Informatics"/>
        </authorList>
    </citation>
    <scope>NUCLEOTIDE SEQUENCE [LARGE SCALE GENOMIC DNA]</scope>
</reference>
<dbReference type="AlphaFoldDB" id="A0A3P7LJM5"/>
<name>A0A3P7LJM5_DIBLA</name>
<keyword evidence="3" id="KW-1185">Reference proteome</keyword>
<accession>A0A3P7LJM5</accession>
<proteinExistence type="predicted"/>
<sequence>MNDELLPLDFRQLIELCKRNSGFREGLDEEYLNMILSRVYTKRKPTTADSHTDGGLSQQTNGQSSSPQQQNYSPMHSIISQAQLLLTPLGDDFTSEPYIIPCDESNPMETDEGDQPADVDMLEDESAAAARPPVAAKCPQETVQALEPARPSAAFFEERGIDEELPLTEHRKSTSTTSARFYQFRPLYCLSAPYQEPMTAGRPVYLYTWSLPHPNAVVRLTNVEASCFKHVDQTIGLIFSKPITKVGS</sequence>
<feature type="compositionally biased region" description="Low complexity" evidence="1">
    <location>
        <begin position="57"/>
        <end position="72"/>
    </location>
</feature>
<feature type="region of interest" description="Disordered" evidence="1">
    <location>
        <begin position="44"/>
        <end position="72"/>
    </location>
</feature>